<organism evidence="1">
    <name type="scientific">Tanacetum cinerariifolium</name>
    <name type="common">Dalmatian daisy</name>
    <name type="synonym">Chrysanthemum cinerariifolium</name>
    <dbReference type="NCBI Taxonomy" id="118510"/>
    <lineage>
        <taxon>Eukaryota</taxon>
        <taxon>Viridiplantae</taxon>
        <taxon>Streptophyta</taxon>
        <taxon>Embryophyta</taxon>
        <taxon>Tracheophyta</taxon>
        <taxon>Spermatophyta</taxon>
        <taxon>Magnoliopsida</taxon>
        <taxon>eudicotyledons</taxon>
        <taxon>Gunneridae</taxon>
        <taxon>Pentapetalae</taxon>
        <taxon>asterids</taxon>
        <taxon>campanulids</taxon>
        <taxon>Asterales</taxon>
        <taxon>Asteraceae</taxon>
        <taxon>Asteroideae</taxon>
        <taxon>Anthemideae</taxon>
        <taxon>Anthemidinae</taxon>
        <taxon>Tanacetum</taxon>
    </lineage>
</organism>
<gene>
    <name evidence="1" type="ORF">Tci_866210</name>
</gene>
<feature type="non-terminal residue" evidence="1">
    <location>
        <position position="1"/>
    </location>
</feature>
<name>A0A699SAA3_TANCI</name>
<comment type="caution">
    <text evidence="1">The sequence shown here is derived from an EMBL/GenBank/DDBJ whole genome shotgun (WGS) entry which is preliminary data.</text>
</comment>
<protein>
    <submittedName>
        <fullName evidence="1">Uncharacterized protein</fullName>
    </submittedName>
</protein>
<evidence type="ECO:0000313" key="1">
    <source>
        <dbReference type="EMBL" id="GFC94240.1"/>
    </source>
</evidence>
<reference evidence="1" key="1">
    <citation type="journal article" date="2019" name="Sci. Rep.">
        <title>Draft genome of Tanacetum cinerariifolium, the natural source of mosquito coil.</title>
        <authorList>
            <person name="Yamashiro T."/>
            <person name="Shiraishi A."/>
            <person name="Satake H."/>
            <person name="Nakayama K."/>
        </authorList>
    </citation>
    <scope>NUCLEOTIDE SEQUENCE</scope>
</reference>
<accession>A0A699SAA3</accession>
<sequence length="81" mass="8642">SVGSTGVVALKGCLPLAEAVSRGADSAVIHKVLPDQIGKVDVDSVIESPRHLSLRQLKLSTPELLPVRYLLITEANDLQGW</sequence>
<dbReference type="AlphaFoldDB" id="A0A699SAA3"/>
<dbReference type="EMBL" id="BKCJ011147664">
    <property type="protein sequence ID" value="GFC94240.1"/>
    <property type="molecule type" value="Genomic_DNA"/>
</dbReference>
<proteinExistence type="predicted"/>